<protein>
    <submittedName>
        <fullName evidence="2">Uncharacterized protein</fullName>
    </submittedName>
</protein>
<sequence>MAIRAGTRALFFLAIALSSGLGLGRITIVGADVAGLSAIGVALVLMGVYGRLAASSPADRPRPGAIPHSNWPIHLASVATDRFEVFSDRPEGYVGYTDYTAMSVDVNDDLVAREPREQYALLGFGNGFLTGIRSKLVDGESRGQVRFRVVNASSKDKEAIGWLAYLQQSGTDNAGPSTENLHSVIQAYSNRIVSNGPIIVKFWDNAPRNQNESPDDGDVSSELSEEWTHIYQVAFEAGRRTASVALIDPV</sequence>
<keyword evidence="1" id="KW-0812">Transmembrane</keyword>
<accession>A0ABY6CDE9</accession>
<feature type="transmembrane region" description="Helical" evidence="1">
    <location>
        <begin position="34"/>
        <end position="52"/>
    </location>
</feature>
<dbReference type="EMBL" id="CP104964">
    <property type="protein sequence ID" value="UXN68128.1"/>
    <property type="molecule type" value="Genomic_DNA"/>
</dbReference>
<geneLocation type="plasmid" evidence="2 3">
    <name>p_unnamed1</name>
</geneLocation>
<organism evidence="2 3">
    <name type="scientific">Devosia neptuniae</name>
    <dbReference type="NCBI Taxonomy" id="191302"/>
    <lineage>
        <taxon>Bacteria</taxon>
        <taxon>Pseudomonadati</taxon>
        <taxon>Pseudomonadota</taxon>
        <taxon>Alphaproteobacteria</taxon>
        <taxon>Hyphomicrobiales</taxon>
        <taxon>Devosiaceae</taxon>
        <taxon>Devosia</taxon>
    </lineage>
</organism>
<reference evidence="2 3" key="1">
    <citation type="submission" date="2022-09" db="EMBL/GenBank/DDBJ databases">
        <title>Interaction between co-microsymbionts with complementary sets of symbiotic genes in legume-rhizobium systems.</title>
        <authorList>
            <person name="Safronova V."/>
            <person name="Sazanova A."/>
            <person name="Afonin A."/>
            <person name="Chirak E."/>
        </authorList>
    </citation>
    <scope>NUCLEOTIDE SEQUENCE [LARGE SCALE GENOMIC DNA]</scope>
    <source>
        <strain evidence="2 3">A18/4-1</strain>
        <plasmid evidence="2 3">p_unnamed1</plasmid>
    </source>
</reference>
<gene>
    <name evidence="2" type="ORF">N8A98_01045</name>
</gene>
<keyword evidence="1" id="KW-1133">Transmembrane helix</keyword>
<evidence type="ECO:0000256" key="1">
    <source>
        <dbReference type="SAM" id="Phobius"/>
    </source>
</evidence>
<name>A0ABY6CDE9_9HYPH</name>
<dbReference type="Proteomes" id="UP001061862">
    <property type="component" value="Plasmid p_unnamed1"/>
</dbReference>
<evidence type="ECO:0000313" key="2">
    <source>
        <dbReference type="EMBL" id="UXN68128.1"/>
    </source>
</evidence>
<evidence type="ECO:0000313" key="3">
    <source>
        <dbReference type="Proteomes" id="UP001061862"/>
    </source>
</evidence>
<dbReference type="RefSeq" id="WP_262165786.1">
    <property type="nucleotide sequence ID" value="NZ_CP104964.1"/>
</dbReference>
<keyword evidence="1" id="KW-0472">Membrane</keyword>
<keyword evidence="3" id="KW-1185">Reference proteome</keyword>
<proteinExistence type="predicted"/>
<keyword evidence="2" id="KW-0614">Plasmid</keyword>